<dbReference type="Pfam" id="PF23090">
    <property type="entry name" value="MBTPS1_4th"/>
    <property type="match status" value="1"/>
</dbReference>
<evidence type="ECO:0000259" key="4">
    <source>
        <dbReference type="Pfam" id="PF23090"/>
    </source>
</evidence>
<dbReference type="OrthoDB" id="7773036at2759"/>
<name>A0A8X7UC60_BRACI</name>
<reference evidence="5 6" key="1">
    <citation type="submission" date="2020-02" db="EMBL/GenBank/DDBJ databases">
        <authorList>
            <person name="Ma Q."/>
            <person name="Huang Y."/>
            <person name="Song X."/>
            <person name="Pei D."/>
        </authorList>
    </citation>
    <scope>NUCLEOTIDE SEQUENCE [LARGE SCALE GENOMIC DNA]</scope>
    <source>
        <strain evidence="5">Sxm20200214</strain>
        <tissue evidence="5">Leaf</tissue>
    </source>
</reference>
<sequence length="523" mass="58175">MRKTQVRSMFGADVLWKKGYTGIRADHPHFRNIKERTNWANEDTLSLVLLLVEIQNAFVLLRTRRSMLSECSQMPSSESGATQNLLQTGSSKEEPAVLGLLEIGDGRVGVYGGDSNCLDSSHMVTNCHWLLKKMLDLTISNTKDLVVPFSKFSKRYSPVATDENQLPSRRTDVNFSTYSSVIGKELICLSDSRFEVWGDLRHVGDQLSSADGTTNTTPIDTAVKPRRTENTIRDDARLQRSTAANPFSARYVPFNAPPGSTEHYSLDEIVYRSRSGGLLDVEHDMEALKRFDGAYWRDLFDSRVGKSTWPYGSGVWSKKEWVLPEIDDDDIVSAFEGNSNLFWAERFGKKFLGMNDLWVKHCGISHTGSFKDLGMTVLVSQVNRLRKMKRPVVGVGCASTGDTSAALSAYCASAGIPSIVFLPANKISMAQLVQPIANGAFVLSIDTDFDGCMKLIREITAELPIYLANSLNSLRLEGQKTAAIEILQQFDWQVPDWVIVPGGNLGNIYAFYKGFKMCQELGL</sequence>
<dbReference type="InterPro" id="IPR036052">
    <property type="entry name" value="TrpB-like_PALP_sf"/>
</dbReference>
<dbReference type="AlphaFoldDB" id="A0A8X7UC60"/>
<evidence type="ECO:0000313" key="6">
    <source>
        <dbReference type="Proteomes" id="UP000886595"/>
    </source>
</evidence>
<feature type="non-terminal residue" evidence="5">
    <location>
        <position position="1"/>
    </location>
</feature>
<dbReference type="PANTHER" id="PTHR10314">
    <property type="entry name" value="CYSTATHIONINE BETA-SYNTHASE"/>
    <property type="match status" value="1"/>
</dbReference>
<evidence type="ECO:0000313" key="5">
    <source>
        <dbReference type="EMBL" id="KAG2274275.1"/>
    </source>
</evidence>
<dbReference type="Pfam" id="PF00291">
    <property type="entry name" value="PALP"/>
    <property type="match status" value="1"/>
</dbReference>
<organism evidence="5 6">
    <name type="scientific">Brassica carinata</name>
    <name type="common">Ethiopian mustard</name>
    <name type="synonym">Abyssinian cabbage</name>
    <dbReference type="NCBI Taxonomy" id="52824"/>
    <lineage>
        <taxon>Eukaryota</taxon>
        <taxon>Viridiplantae</taxon>
        <taxon>Streptophyta</taxon>
        <taxon>Embryophyta</taxon>
        <taxon>Tracheophyta</taxon>
        <taxon>Spermatophyta</taxon>
        <taxon>Magnoliopsida</taxon>
        <taxon>eudicotyledons</taxon>
        <taxon>Gunneridae</taxon>
        <taxon>Pentapetalae</taxon>
        <taxon>rosids</taxon>
        <taxon>malvids</taxon>
        <taxon>Brassicales</taxon>
        <taxon>Brassicaceae</taxon>
        <taxon>Brassiceae</taxon>
        <taxon>Brassica</taxon>
    </lineage>
</organism>
<accession>A0A8X7UC60</accession>
<evidence type="ECO:0000259" key="3">
    <source>
        <dbReference type="Pfam" id="PF00291"/>
    </source>
</evidence>
<comment type="cofactor">
    <cofactor evidence="1">
        <name>pyridoxal 5'-phosphate</name>
        <dbReference type="ChEBI" id="CHEBI:597326"/>
    </cofactor>
</comment>
<evidence type="ECO:0008006" key="7">
    <source>
        <dbReference type="Google" id="ProtNLM"/>
    </source>
</evidence>
<dbReference type="InterPro" id="IPR057032">
    <property type="entry name" value="MBTPS1_4th"/>
</dbReference>
<comment type="caution">
    <text evidence="5">The sequence shown here is derived from an EMBL/GenBank/DDBJ whole genome shotgun (WGS) entry which is preliminary data.</text>
</comment>
<dbReference type="GO" id="GO:0006520">
    <property type="term" value="P:amino acid metabolic process"/>
    <property type="evidence" value="ECO:0007669"/>
    <property type="project" value="InterPro"/>
</dbReference>
<dbReference type="InterPro" id="IPR001926">
    <property type="entry name" value="TrpB-like_PALP"/>
</dbReference>
<dbReference type="InterPro" id="IPR050214">
    <property type="entry name" value="Cys_Synth/Cystath_Beta-Synth"/>
</dbReference>
<keyword evidence="2" id="KW-0663">Pyridoxal phosphate</keyword>
<dbReference type="SUPFAM" id="SSF53686">
    <property type="entry name" value="Tryptophan synthase beta subunit-like PLP-dependent enzymes"/>
    <property type="match status" value="1"/>
</dbReference>
<dbReference type="EMBL" id="JAAMPC010000012">
    <property type="protein sequence ID" value="KAG2274275.1"/>
    <property type="molecule type" value="Genomic_DNA"/>
</dbReference>
<dbReference type="Gene3D" id="3.40.50.1100">
    <property type="match status" value="2"/>
</dbReference>
<feature type="domain" description="Tryptophan synthase beta chain-like PALP" evidence="3">
    <location>
        <begin position="333"/>
        <end position="517"/>
    </location>
</feature>
<proteinExistence type="predicted"/>
<protein>
    <recommendedName>
        <fullName evidence="7">Threonine synthase</fullName>
    </recommendedName>
</protein>
<dbReference type="PROSITE" id="PS00165">
    <property type="entry name" value="DEHYDRATASE_SER_THR"/>
    <property type="match status" value="1"/>
</dbReference>
<dbReference type="InterPro" id="IPR000634">
    <property type="entry name" value="Ser/Thr_deHydtase_PyrdxlP-BS"/>
</dbReference>
<evidence type="ECO:0000256" key="1">
    <source>
        <dbReference type="ARBA" id="ARBA00001933"/>
    </source>
</evidence>
<dbReference type="GO" id="GO:0003824">
    <property type="term" value="F:catalytic activity"/>
    <property type="evidence" value="ECO:0007669"/>
    <property type="project" value="UniProtKB-ARBA"/>
</dbReference>
<gene>
    <name evidence="5" type="ORF">Bca52824_056830</name>
</gene>
<feature type="domain" description="MBTPS1 fourth" evidence="4">
    <location>
        <begin position="79"/>
        <end position="147"/>
    </location>
</feature>
<dbReference type="FunFam" id="3.40.50.1100:FF:000039">
    <property type="entry name" value="Threonine synthase, chloroplastic"/>
    <property type="match status" value="1"/>
</dbReference>
<dbReference type="GO" id="GO:0030170">
    <property type="term" value="F:pyridoxal phosphate binding"/>
    <property type="evidence" value="ECO:0007669"/>
    <property type="project" value="InterPro"/>
</dbReference>
<keyword evidence="6" id="KW-1185">Reference proteome</keyword>
<dbReference type="Proteomes" id="UP000886595">
    <property type="component" value="Unassembled WGS sequence"/>
</dbReference>
<evidence type="ECO:0000256" key="2">
    <source>
        <dbReference type="ARBA" id="ARBA00022898"/>
    </source>
</evidence>